<proteinExistence type="predicted"/>
<evidence type="ECO:0000313" key="2">
    <source>
        <dbReference type="EnsemblMetazoa" id="ACOM038691-PA.1"/>
    </source>
</evidence>
<dbReference type="EnsemblMetazoa" id="ACOM038691-RA">
    <property type="protein sequence ID" value="ACOM038691-PA.1"/>
    <property type="gene ID" value="ACOM038691"/>
</dbReference>
<reference evidence="2" key="1">
    <citation type="submission" date="2022-08" db="UniProtKB">
        <authorList>
            <consortium name="EnsemblMetazoa"/>
        </authorList>
    </citation>
    <scope>IDENTIFICATION</scope>
</reference>
<evidence type="ECO:0000256" key="1">
    <source>
        <dbReference type="SAM" id="SignalP"/>
    </source>
</evidence>
<dbReference type="Proteomes" id="UP000075882">
    <property type="component" value="Unassembled WGS sequence"/>
</dbReference>
<keyword evidence="1" id="KW-0732">Signal</keyword>
<accession>A0A8W7PW39</accession>
<dbReference type="Gene3D" id="2.40.10.10">
    <property type="entry name" value="Trypsin-like serine proteases"/>
    <property type="match status" value="1"/>
</dbReference>
<dbReference type="AlphaFoldDB" id="A0A8W7PW39"/>
<protein>
    <submittedName>
        <fullName evidence="2">Uncharacterized protein</fullName>
    </submittedName>
</protein>
<dbReference type="SUPFAM" id="SSF50494">
    <property type="entry name" value="Trypsin-like serine proteases"/>
    <property type="match status" value="1"/>
</dbReference>
<name>A0A8W7PW39_ANOCL</name>
<feature type="chain" id="PRO_5036478580" evidence="1">
    <location>
        <begin position="23"/>
        <end position="110"/>
    </location>
</feature>
<feature type="signal peptide" evidence="1">
    <location>
        <begin position="1"/>
        <end position="22"/>
    </location>
</feature>
<organism evidence="2">
    <name type="scientific">Anopheles coluzzii</name>
    <name type="common">African malaria mosquito</name>
    <dbReference type="NCBI Taxonomy" id="1518534"/>
    <lineage>
        <taxon>Eukaryota</taxon>
        <taxon>Metazoa</taxon>
        <taxon>Ecdysozoa</taxon>
        <taxon>Arthropoda</taxon>
        <taxon>Hexapoda</taxon>
        <taxon>Insecta</taxon>
        <taxon>Pterygota</taxon>
        <taxon>Neoptera</taxon>
        <taxon>Endopterygota</taxon>
        <taxon>Diptera</taxon>
        <taxon>Nematocera</taxon>
        <taxon>Culicoidea</taxon>
        <taxon>Culicidae</taxon>
        <taxon>Anophelinae</taxon>
        <taxon>Anopheles</taxon>
    </lineage>
</organism>
<dbReference type="InterPro" id="IPR043504">
    <property type="entry name" value="Peptidase_S1_PA_chymotrypsin"/>
</dbReference>
<sequence>MQIYKAVVIVFLCEIGIILSNGEELQLPLDIEEESNEELHRPKKNCTNQFTGGLLNNIATIRLEHPVTLNRYVQPIRLPRLSDTRTFEMMEGTSPGLEYNGTMRYLRNQI</sequence>
<dbReference type="InterPro" id="IPR009003">
    <property type="entry name" value="Peptidase_S1_PA"/>
</dbReference>